<keyword evidence="15" id="KW-1185">Reference proteome</keyword>
<dbReference type="Pfam" id="PF13177">
    <property type="entry name" value="DNA_pol3_delta2"/>
    <property type="match status" value="1"/>
</dbReference>
<keyword evidence="3 14" id="KW-0808">Transferase</keyword>
<evidence type="ECO:0000256" key="6">
    <source>
        <dbReference type="ARBA" id="ARBA00022723"/>
    </source>
</evidence>
<evidence type="ECO:0000256" key="3">
    <source>
        <dbReference type="ARBA" id="ARBA00022679"/>
    </source>
</evidence>
<dbReference type="Proteomes" id="UP000611629">
    <property type="component" value="Unassembled WGS sequence"/>
</dbReference>
<feature type="region of interest" description="Disordered" evidence="12">
    <location>
        <begin position="404"/>
        <end position="433"/>
    </location>
</feature>
<evidence type="ECO:0000259" key="13">
    <source>
        <dbReference type="SMART" id="SM00382"/>
    </source>
</evidence>
<dbReference type="SUPFAM" id="SSF48019">
    <property type="entry name" value="post-AAA+ oligomerization domain-like"/>
    <property type="match status" value="1"/>
</dbReference>
<dbReference type="Pfam" id="PF20964">
    <property type="entry name" value="DnaX_C"/>
    <property type="match status" value="1"/>
</dbReference>
<evidence type="ECO:0000256" key="10">
    <source>
        <dbReference type="ARBA" id="ARBA00022932"/>
    </source>
</evidence>
<dbReference type="CDD" id="cd18137">
    <property type="entry name" value="HLD_clamp_pol_III_gamma_tau"/>
    <property type="match status" value="1"/>
</dbReference>
<keyword evidence="7" id="KW-0547">Nucleotide-binding</keyword>
<dbReference type="InterPro" id="IPR027417">
    <property type="entry name" value="P-loop_NTPase"/>
</dbReference>
<dbReference type="InterPro" id="IPR003593">
    <property type="entry name" value="AAA+_ATPase"/>
</dbReference>
<evidence type="ECO:0000256" key="12">
    <source>
        <dbReference type="SAM" id="MobiDB-lite"/>
    </source>
</evidence>
<dbReference type="GO" id="GO:0003677">
    <property type="term" value="F:DNA binding"/>
    <property type="evidence" value="ECO:0007669"/>
    <property type="project" value="InterPro"/>
</dbReference>
<keyword evidence="9" id="KW-0067">ATP-binding</keyword>
<evidence type="ECO:0000256" key="9">
    <source>
        <dbReference type="ARBA" id="ARBA00022840"/>
    </source>
</evidence>
<evidence type="ECO:0000256" key="5">
    <source>
        <dbReference type="ARBA" id="ARBA00022705"/>
    </source>
</evidence>
<organism evidence="14 15">
    <name type="scientific">Sedimentibacter hydroxybenzoicus DSM 7310</name>
    <dbReference type="NCBI Taxonomy" id="1123245"/>
    <lineage>
        <taxon>Bacteria</taxon>
        <taxon>Bacillati</taxon>
        <taxon>Bacillota</taxon>
        <taxon>Tissierellia</taxon>
        <taxon>Sedimentibacter</taxon>
    </lineage>
</organism>
<keyword evidence="8" id="KW-0862">Zinc</keyword>
<dbReference type="Gene3D" id="1.20.272.10">
    <property type="match status" value="1"/>
</dbReference>
<dbReference type="SMART" id="SM00382">
    <property type="entry name" value="AAA"/>
    <property type="match status" value="1"/>
</dbReference>
<dbReference type="InterPro" id="IPR008921">
    <property type="entry name" value="DNA_pol3_clamp-load_cplx_C"/>
</dbReference>
<dbReference type="InterPro" id="IPR050238">
    <property type="entry name" value="DNA_Rep/Repair_Clamp_Loader"/>
</dbReference>
<dbReference type="PANTHER" id="PTHR11669">
    <property type="entry name" value="REPLICATION FACTOR C / DNA POLYMERASE III GAMMA-TAU SUBUNIT"/>
    <property type="match status" value="1"/>
</dbReference>
<comment type="catalytic activity">
    <reaction evidence="11">
        <text>DNA(n) + a 2'-deoxyribonucleoside 5'-triphosphate = DNA(n+1) + diphosphate</text>
        <dbReference type="Rhea" id="RHEA:22508"/>
        <dbReference type="Rhea" id="RHEA-COMP:17339"/>
        <dbReference type="Rhea" id="RHEA-COMP:17340"/>
        <dbReference type="ChEBI" id="CHEBI:33019"/>
        <dbReference type="ChEBI" id="CHEBI:61560"/>
        <dbReference type="ChEBI" id="CHEBI:173112"/>
        <dbReference type="EC" id="2.7.7.7"/>
    </reaction>
</comment>
<comment type="caution">
    <text evidence="14">The sequence shown here is derived from an EMBL/GenBank/DDBJ whole genome shotgun (WGS) entry which is preliminary data.</text>
</comment>
<feature type="compositionally biased region" description="Basic and acidic residues" evidence="12">
    <location>
        <begin position="411"/>
        <end position="420"/>
    </location>
</feature>
<dbReference type="FunFam" id="3.40.50.300:FF:000014">
    <property type="entry name" value="DNA polymerase III subunit gamma/tau"/>
    <property type="match status" value="1"/>
</dbReference>
<evidence type="ECO:0000256" key="4">
    <source>
        <dbReference type="ARBA" id="ARBA00022695"/>
    </source>
</evidence>
<dbReference type="NCBIfam" id="NF004046">
    <property type="entry name" value="PRK05563.1"/>
    <property type="match status" value="1"/>
</dbReference>
<dbReference type="Pfam" id="PF22608">
    <property type="entry name" value="DNAX_ATPase_lid"/>
    <property type="match status" value="1"/>
</dbReference>
<dbReference type="AlphaFoldDB" id="A0A974BLD3"/>
<protein>
    <recommendedName>
        <fullName evidence="2">DNA-directed DNA polymerase</fullName>
        <ecNumber evidence="2">2.7.7.7</ecNumber>
    </recommendedName>
</protein>
<dbReference type="EMBL" id="JACBNQ010000017">
    <property type="protein sequence ID" value="NYB75103.1"/>
    <property type="molecule type" value="Genomic_DNA"/>
</dbReference>
<reference evidence="14" key="1">
    <citation type="submission" date="2020-07" db="EMBL/GenBank/DDBJ databases">
        <title>Genomic analysis of a strain of Sedimentibacter Hydroxybenzoicus DSM7310.</title>
        <authorList>
            <person name="Ma S."/>
        </authorList>
    </citation>
    <scope>NUCLEOTIDE SEQUENCE</scope>
    <source>
        <strain evidence="14">DSM 7310</strain>
    </source>
</reference>
<dbReference type="InterPro" id="IPR045085">
    <property type="entry name" value="HLD_clamp_pol_III_gamma_tau"/>
</dbReference>
<evidence type="ECO:0000313" key="14">
    <source>
        <dbReference type="EMBL" id="NYB75103.1"/>
    </source>
</evidence>
<name>A0A974BLD3_SEDHY</name>
<dbReference type="InterPro" id="IPR022754">
    <property type="entry name" value="DNA_pol_III_gamma-3"/>
</dbReference>
<proteinExistence type="inferred from homology"/>
<evidence type="ECO:0000313" key="15">
    <source>
        <dbReference type="Proteomes" id="UP000611629"/>
    </source>
</evidence>
<gene>
    <name evidence="14" type="primary">dnaX</name>
    <name evidence="14" type="ORF">HZF24_13220</name>
</gene>
<evidence type="ECO:0000256" key="1">
    <source>
        <dbReference type="ARBA" id="ARBA00006360"/>
    </source>
</evidence>
<dbReference type="GO" id="GO:0005524">
    <property type="term" value="F:ATP binding"/>
    <property type="evidence" value="ECO:0007669"/>
    <property type="project" value="UniProtKB-KW"/>
</dbReference>
<dbReference type="Pfam" id="PF12169">
    <property type="entry name" value="DNA_pol3_gamma3"/>
    <property type="match status" value="1"/>
</dbReference>
<dbReference type="Gene3D" id="3.40.50.300">
    <property type="entry name" value="P-loop containing nucleotide triphosphate hydrolases"/>
    <property type="match status" value="1"/>
</dbReference>
<keyword evidence="4 14" id="KW-0548">Nucleotidyltransferase</keyword>
<dbReference type="EC" id="2.7.7.7" evidence="2"/>
<dbReference type="GO" id="GO:0003887">
    <property type="term" value="F:DNA-directed DNA polymerase activity"/>
    <property type="evidence" value="ECO:0007669"/>
    <property type="project" value="UniProtKB-KW"/>
</dbReference>
<dbReference type="CDD" id="cd00009">
    <property type="entry name" value="AAA"/>
    <property type="match status" value="1"/>
</dbReference>
<dbReference type="NCBIfam" id="TIGR02397">
    <property type="entry name" value="dnaX_nterm"/>
    <property type="match status" value="1"/>
</dbReference>
<dbReference type="GO" id="GO:0006261">
    <property type="term" value="P:DNA-templated DNA replication"/>
    <property type="evidence" value="ECO:0007669"/>
    <property type="project" value="TreeGrafter"/>
</dbReference>
<feature type="domain" description="AAA+ ATPase" evidence="13">
    <location>
        <begin position="37"/>
        <end position="179"/>
    </location>
</feature>
<dbReference type="Gene3D" id="1.10.8.60">
    <property type="match status" value="1"/>
</dbReference>
<dbReference type="InterPro" id="IPR012763">
    <property type="entry name" value="DNA_pol_III_sug/sutau_N"/>
</dbReference>
<keyword evidence="5" id="KW-0235">DNA replication</keyword>
<dbReference type="GO" id="GO:0046872">
    <property type="term" value="F:metal ion binding"/>
    <property type="evidence" value="ECO:0007669"/>
    <property type="project" value="UniProtKB-KW"/>
</dbReference>
<dbReference type="GO" id="GO:0009360">
    <property type="term" value="C:DNA polymerase III complex"/>
    <property type="evidence" value="ECO:0007669"/>
    <property type="project" value="InterPro"/>
</dbReference>
<dbReference type="RefSeq" id="WP_179238810.1">
    <property type="nucleotide sequence ID" value="NZ_JACBNQ010000017.1"/>
</dbReference>
<evidence type="ECO:0000256" key="8">
    <source>
        <dbReference type="ARBA" id="ARBA00022833"/>
    </source>
</evidence>
<keyword evidence="6" id="KW-0479">Metal-binding</keyword>
<sequence>MSHQAIYRKFRPQIFDDVLGQEHVTKTLKNQILTDNIAHAYLFSGIRGTGKTSTAKIFSRAVNCTNNHDGNPCNECEICKSILDETNMDVIEMDAASNNGVDDIRELRDKVKFMPVKSKYKVYIIDEVHMLSKGAFNALLKTLEEPPEHLLFILATTEPQKIPATILSRCQRFDLKRIKSSVIVDNMIKICNELGIKYEEKALKLIAANSEGAMRDAQSILDRCMSFNEEIIDYETVINLLGTVNYQVVLEAAEFIINRDIKSTMVLVDDILNSGKEISFFLDELIITFRNLLIIKTTNSSDNLIRISEDEADELKSLSDRVSVDTIVKFIEDLSIAQLECKRSLNPRVLLETKLIKLLHPINDTSIEALIDRIQELENNIKSGSFNTSTAVIKTPVKKQAYTEPKTTFTEPKKQEESFKSVKQNENQQDAEEQVPIKSYENKSDEAIYNGIINGWQNILKQIRSENAGLQAIIRESKLTEVLNKKAIFEFDPKFTFHINAANQPKNKQKFKEVLQSFLNDECEIEFIIKKEKEEKSMKPKKNIEDIYEDLKNEFGDIVEFKQED</sequence>
<dbReference type="PANTHER" id="PTHR11669:SF0">
    <property type="entry name" value="PROTEIN STICHEL-LIKE 2"/>
    <property type="match status" value="1"/>
</dbReference>
<evidence type="ECO:0000256" key="2">
    <source>
        <dbReference type="ARBA" id="ARBA00012417"/>
    </source>
</evidence>
<keyword evidence="10" id="KW-0239">DNA-directed DNA polymerase</keyword>
<dbReference type="SUPFAM" id="SSF52540">
    <property type="entry name" value="P-loop containing nucleoside triphosphate hydrolases"/>
    <property type="match status" value="1"/>
</dbReference>
<accession>A0A974BLD3</accession>
<dbReference type="InterPro" id="IPR048448">
    <property type="entry name" value="DnaX-like_C"/>
</dbReference>
<evidence type="ECO:0000256" key="11">
    <source>
        <dbReference type="ARBA" id="ARBA00049244"/>
    </source>
</evidence>
<comment type="similarity">
    <text evidence="1">Belongs to the DnaX/STICHEL family.</text>
</comment>
<evidence type="ECO:0000256" key="7">
    <source>
        <dbReference type="ARBA" id="ARBA00022741"/>
    </source>
</evidence>